<dbReference type="EMBL" id="AWSO01000903">
    <property type="protein sequence ID" value="ESK86700.1"/>
    <property type="molecule type" value="Genomic_DNA"/>
</dbReference>
<evidence type="ECO:0000259" key="4">
    <source>
        <dbReference type="PROSITE" id="PS50048"/>
    </source>
</evidence>
<accession>V2X2N6</accession>
<dbReference type="CDD" id="cd00067">
    <property type="entry name" value="GAL4"/>
    <property type="match status" value="1"/>
</dbReference>
<keyword evidence="2" id="KW-0539">Nucleus</keyword>
<keyword evidence="6" id="KW-1185">Reference proteome</keyword>
<proteinExistence type="predicted"/>
<dbReference type="Pfam" id="PF04082">
    <property type="entry name" value="Fungal_trans"/>
    <property type="match status" value="1"/>
</dbReference>
<dbReference type="PROSITE" id="PS00463">
    <property type="entry name" value="ZN2_CY6_FUNGAL_1"/>
    <property type="match status" value="1"/>
</dbReference>
<organism evidence="5 6">
    <name type="scientific">Moniliophthora roreri (strain MCA 2997)</name>
    <name type="common">Cocoa frosty pod rot fungus</name>
    <name type="synonym">Crinipellis roreri</name>
    <dbReference type="NCBI Taxonomy" id="1381753"/>
    <lineage>
        <taxon>Eukaryota</taxon>
        <taxon>Fungi</taxon>
        <taxon>Dikarya</taxon>
        <taxon>Basidiomycota</taxon>
        <taxon>Agaricomycotina</taxon>
        <taxon>Agaricomycetes</taxon>
        <taxon>Agaricomycetidae</taxon>
        <taxon>Agaricales</taxon>
        <taxon>Marasmiineae</taxon>
        <taxon>Marasmiaceae</taxon>
        <taxon>Moniliophthora</taxon>
    </lineage>
</organism>
<dbReference type="SMART" id="SM00066">
    <property type="entry name" value="GAL4"/>
    <property type="match status" value="1"/>
</dbReference>
<dbReference type="PROSITE" id="PS50048">
    <property type="entry name" value="ZN2_CY6_FUNGAL_2"/>
    <property type="match status" value="1"/>
</dbReference>
<evidence type="ECO:0000313" key="6">
    <source>
        <dbReference type="Proteomes" id="UP000017559"/>
    </source>
</evidence>
<evidence type="ECO:0000256" key="3">
    <source>
        <dbReference type="SAM" id="MobiDB-lite"/>
    </source>
</evidence>
<dbReference type="InterPro" id="IPR050987">
    <property type="entry name" value="AtrR-like"/>
</dbReference>
<dbReference type="Gene3D" id="4.10.240.10">
    <property type="entry name" value="Zn(2)-C6 fungal-type DNA-binding domain"/>
    <property type="match status" value="1"/>
</dbReference>
<name>V2X2N6_MONRO</name>
<evidence type="ECO:0000313" key="5">
    <source>
        <dbReference type="EMBL" id="ESK86700.1"/>
    </source>
</evidence>
<dbReference type="PANTHER" id="PTHR46910">
    <property type="entry name" value="TRANSCRIPTION FACTOR PDR1"/>
    <property type="match status" value="1"/>
</dbReference>
<dbReference type="CDD" id="cd12148">
    <property type="entry name" value="fungal_TF_MHR"/>
    <property type="match status" value="1"/>
</dbReference>
<gene>
    <name evidence="5" type="ORF">Moror_10947</name>
</gene>
<protein>
    <recommendedName>
        <fullName evidence="4">Zn(2)-C6 fungal-type domain-containing protein</fullName>
    </recommendedName>
</protein>
<dbReference type="KEGG" id="mrr:Moror_10947"/>
<feature type="region of interest" description="Disordered" evidence="3">
    <location>
        <begin position="123"/>
        <end position="148"/>
    </location>
</feature>
<dbReference type="InterPro" id="IPR036864">
    <property type="entry name" value="Zn2-C6_fun-type_DNA-bd_sf"/>
</dbReference>
<reference evidence="5 6" key="1">
    <citation type="journal article" date="2014" name="BMC Genomics">
        <title>Genome and secretome analysis of the hemibiotrophic fungal pathogen, Moniliophthora roreri, which causes frosty pod rot disease of cacao: mechanisms of the biotrophic and necrotrophic phases.</title>
        <authorList>
            <person name="Meinhardt L.W."/>
            <person name="Costa G.G.L."/>
            <person name="Thomazella D.P.T."/>
            <person name="Teixeira P.J.P.L."/>
            <person name="Carazzolle M.F."/>
            <person name="Schuster S.C."/>
            <person name="Carlson J.E."/>
            <person name="Guiltinan M.J."/>
            <person name="Mieczkowski P."/>
            <person name="Farmer A."/>
            <person name="Ramaraj T."/>
            <person name="Crozier J."/>
            <person name="Davis R.E."/>
            <person name="Shao J."/>
            <person name="Melnick R.L."/>
            <person name="Pereira G.A.G."/>
            <person name="Bailey B.A."/>
        </authorList>
    </citation>
    <scope>NUCLEOTIDE SEQUENCE [LARGE SCALE GENOMIC DNA]</scope>
    <source>
        <strain evidence="5 6">MCA 2997</strain>
    </source>
</reference>
<dbReference type="GO" id="GO:0006351">
    <property type="term" value="P:DNA-templated transcription"/>
    <property type="evidence" value="ECO:0007669"/>
    <property type="project" value="InterPro"/>
</dbReference>
<dbReference type="InterPro" id="IPR001138">
    <property type="entry name" value="Zn2Cys6_DnaBD"/>
</dbReference>
<dbReference type="HOGENOM" id="CLU_006019_2_2_1"/>
<dbReference type="Proteomes" id="UP000017559">
    <property type="component" value="Unassembled WGS sequence"/>
</dbReference>
<dbReference type="GO" id="GO:0003677">
    <property type="term" value="F:DNA binding"/>
    <property type="evidence" value="ECO:0007669"/>
    <property type="project" value="InterPro"/>
</dbReference>
<dbReference type="GO" id="GO:0008270">
    <property type="term" value="F:zinc ion binding"/>
    <property type="evidence" value="ECO:0007669"/>
    <property type="project" value="InterPro"/>
</dbReference>
<dbReference type="AlphaFoldDB" id="V2X2N6"/>
<dbReference type="OrthoDB" id="4456959at2759"/>
<dbReference type="SMART" id="SM00906">
    <property type="entry name" value="Fungal_trans"/>
    <property type="match status" value="1"/>
</dbReference>
<evidence type="ECO:0000256" key="1">
    <source>
        <dbReference type="ARBA" id="ARBA00022723"/>
    </source>
</evidence>
<dbReference type="InterPro" id="IPR007219">
    <property type="entry name" value="XnlR_reg_dom"/>
</dbReference>
<comment type="caution">
    <text evidence="5">The sequence shown here is derived from an EMBL/GenBank/DDBJ whole genome shotgun (WGS) entry which is preliminary data.</text>
</comment>
<feature type="domain" description="Zn(2)-C6 fungal-type" evidence="4">
    <location>
        <begin position="18"/>
        <end position="51"/>
    </location>
</feature>
<dbReference type="SUPFAM" id="SSF57701">
    <property type="entry name" value="Zn2/Cys6 DNA-binding domain"/>
    <property type="match status" value="1"/>
</dbReference>
<evidence type="ECO:0000256" key="2">
    <source>
        <dbReference type="ARBA" id="ARBA00023242"/>
    </source>
</evidence>
<dbReference type="Pfam" id="PF00172">
    <property type="entry name" value="Zn_clus"/>
    <property type="match status" value="1"/>
</dbReference>
<dbReference type="PANTHER" id="PTHR46910:SF38">
    <property type="entry name" value="ZN(2)-C6 FUNGAL-TYPE DOMAIN-CONTAINING PROTEIN"/>
    <property type="match status" value="1"/>
</dbReference>
<keyword evidence="1" id="KW-0479">Metal-binding</keyword>
<dbReference type="GO" id="GO:0000981">
    <property type="term" value="F:DNA-binding transcription factor activity, RNA polymerase II-specific"/>
    <property type="evidence" value="ECO:0007669"/>
    <property type="project" value="InterPro"/>
</dbReference>
<sequence>MDLDEQRTLKLRKRLPNACDQCRKRKIKCDSASKPGAICSHCIALKIECTHDLVKKKRGPIPGYANQETTNRINVLVSTILSPTHQYEPPEDPKDVRQLLVDMANHIRYLDRELSKAWALDITTSPPSSSASPKTQDENRDESETSLSQHFKSLQIDRAQKRYFGKASRILLVEMAMDIKRNFSKKQAEEALSRSKRTEMWEYAPWQQLIEPYRDPLHFPELDLMTALIDLYFTHVNPFYPLLHRPSFMKSILEGLHLHDYYFGAVLLAVCAVGARYSNDRRVWCPGSDSEHSIGWQWIRQVHLASPSFISPPSLYEVQWYCLRMLFESTSTIPEDTWVLTSMGIRHCQDLGIHRLREVNTVEEELWKRAFWLLICADVFVSQVVGRPRATCIEDYDTVYPVCCDDEFWQHPNPQLAWKQSPSERPCYVSYWIPMLKLLEILGSTERTIYCVRQRDSNREKNQQVLSELDSRLNDLMHELPDHLRWDSLREDSLFFQQSAALHVTYYWVQIQIHRPFIPKLGQPSASALPSLTICATSARSCAHVVDVLLKRNIFLPYFNIVTAAFTSGTVLLINAWRRQIEKEPVDLRRELADIYKCLEYLHSLESRIQEAGRLADLLSEMVGISDLLESQRVKRAHRITDKDESHGGYSMREPRRFAGSSRALVHASQQLSSIGKSRNEVPDTSLSYPNAAEVRNDNNLGSFIGDEYQYTAMPFALTSAEDGGLQSRADTKISMPSGLSLWSTSSAEDLGNVNDSYNDWDSYMMLVDEFLQTMKHSGSS</sequence>